<evidence type="ECO:0000256" key="1">
    <source>
        <dbReference type="SAM" id="MobiDB-lite"/>
    </source>
</evidence>
<comment type="caution">
    <text evidence="2">The sequence shown here is derived from an EMBL/GenBank/DDBJ whole genome shotgun (WGS) entry which is preliminary data.</text>
</comment>
<keyword evidence="3" id="KW-1185">Reference proteome</keyword>
<sequence>MFDGRNHAVYELQVGPLRPDVSKPERDRLIHELVRTARELGDASSTFRSPAWRWTAREARPPRRPRPGHTQGPRPRSRGRALRGGL</sequence>
<gene>
    <name evidence="2" type="ORF">GCM10023094_33520</name>
</gene>
<name>A0ABP8P9B9_9NOCA</name>
<reference evidence="3" key="1">
    <citation type="journal article" date="2019" name="Int. J. Syst. Evol. Microbiol.">
        <title>The Global Catalogue of Microorganisms (GCM) 10K type strain sequencing project: providing services to taxonomists for standard genome sequencing and annotation.</title>
        <authorList>
            <consortium name="The Broad Institute Genomics Platform"/>
            <consortium name="The Broad Institute Genome Sequencing Center for Infectious Disease"/>
            <person name="Wu L."/>
            <person name="Ma J."/>
        </authorList>
    </citation>
    <scope>NUCLEOTIDE SEQUENCE [LARGE SCALE GENOMIC DNA]</scope>
    <source>
        <strain evidence="3">JCM 32206</strain>
    </source>
</reference>
<dbReference type="EMBL" id="BAABFB010000050">
    <property type="protein sequence ID" value="GAA4482812.1"/>
    <property type="molecule type" value="Genomic_DNA"/>
</dbReference>
<evidence type="ECO:0000313" key="2">
    <source>
        <dbReference type="EMBL" id="GAA4482812.1"/>
    </source>
</evidence>
<feature type="compositionally biased region" description="Basic residues" evidence="1">
    <location>
        <begin position="75"/>
        <end position="86"/>
    </location>
</feature>
<proteinExistence type="predicted"/>
<feature type="region of interest" description="Disordered" evidence="1">
    <location>
        <begin position="41"/>
        <end position="86"/>
    </location>
</feature>
<accession>A0ABP8P9B9</accession>
<protein>
    <submittedName>
        <fullName evidence="2">Uncharacterized protein</fullName>
    </submittedName>
</protein>
<dbReference type="Proteomes" id="UP001501183">
    <property type="component" value="Unassembled WGS sequence"/>
</dbReference>
<evidence type="ECO:0000313" key="3">
    <source>
        <dbReference type="Proteomes" id="UP001501183"/>
    </source>
</evidence>
<organism evidence="2 3">
    <name type="scientific">Rhodococcus olei</name>
    <dbReference type="NCBI Taxonomy" id="2161675"/>
    <lineage>
        <taxon>Bacteria</taxon>
        <taxon>Bacillati</taxon>
        <taxon>Actinomycetota</taxon>
        <taxon>Actinomycetes</taxon>
        <taxon>Mycobacteriales</taxon>
        <taxon>Nocardiaceae</taxon>
        <taxon>Rhodococcus</taxon>
    </lineage>
</organism>